<organism evidence="2 3">
    <name type="scientific">Pholiota conissans</name>
    <dbReference type="NCBI Taxonomy" id="109636"/>
    <lineage>
        <taxon>Eukaryota</taxon>
        <taxon>Fungi</taxon>
        <taxon>Dikarya</taxon>
        <taxon>Basidiomycota</taxon>
        <taxon>Agaricomycotina</taxon>
        <taxon>Agaricomycetes</taxon>
        <taxon>Agaricomycetidae</taxon>
        <taxon>Agaricales</taxon>
        <taxon>Agaricineae</taxon>
        <taxon>Strophariaceae</taxon>
        <taxon>Pholiota</taxon>
    </lineage>
</organism>
<reference evidence="2" key="1">
    <citation type="submission" date="2020-11" db="EMBL/GenBank/DDBJ databases">
        <authorList>
            <consortium name="DOE Joint Genome Institute"/>
            <person name="Ahrendt S."/>
            <person name="Riley R."/>
            <person name="Andreopoulos W."/>
            <person name="Labutti K."/>
            <person name="Pangilinan J."/>
            <person name="Ruiz-Duenas F.J."/>
            <person name="Barrasa J.M."/>
            <person name="Sanchez-Garcia M."/>
            <person name="Camarero S."/>
            <person name="Miyauchi S."/>
            <person name="Serrano A."/>
            <person name="Linde D."/>
            <person name="Babiker R."/>
            <person name="Drula E."/>
            <person name="Ayuso-Fernandez I."/>
            <person name="Pacheco R."/>
            <person name="Padilla G."/>
            <person name="Ferreira P."/>
            <person name="Barriuso J."/>
            <person name="Kellner H."/>
            <person name="Castanera R."/>
            <person name="Alfaro M."/>
            <person name="Ramirez L."/>
            <person name="Pisabarro A.G."/>
            <person name="Kuo A."/>
            <person name="Tritt A."/>
            <person name="Lipzen A."/>
            <person name="He G."/>
            <person name="Yan M."/>
            <person name="Ng V."/>
            <person name="Cullen D."/>
            <person name="Martin F."/>
            <person name="Rosso M.-N."/>
            <person name="Henrissat B."/>
            <person name="Hibbett D."/>
            <person name="Martinez A.T."/>
            <person name="Grigoriev I.V."/>
        </authorList>
    </citation>
    <scope>NUCLEOTIDE SEQUENCE</scope>
    <source>
        <strain evidence="2">CIRM-BRFM 674</strain>
    </source>
</reference>
<evidence type="ECO:0000256" key="1">
    <source>
        <dbReference type="SAM" id="MobiDB-lite"/>
    </source>
</evidence>
<comment type="caution">
    <text evidence="2">The sequence shown here is derived from an EMBL/GenBank/DDBJ whole genome shotgun (WGS) entry which is preliminary data.</text>
</comment>
<evidence type="ECO:0000313" key="2">
    <source>
        <dbReference type="EMBL" id="KAF9472216.1"/>
    </source>
</evidence>
<feature type="region of interest" description="Disordered" evidence="1">
    <location>
        <begin position="1"/>
        <end position="22"/>
    </location>
</feature>
<dbReference type="Proteomes" id="UP000807469">
    <property type="component" value="Unassembled WGS sequence"/>
</dbReference>
<protein>
    <submittedName>
        <fullName evidence="2">Uncharacterized protein</fullName>
    </submittedName>
</protein>
<gene>
    <name evidence="2" type="ORF">BDN70DRAFT_900711</name>
</gene>
<sequence length="221" mass="24437">MPSSPQPPSIRHGPSAACPASWRKRPKPFSDHLVSTTARFLGPVKLILLLTDSPLLKLLLDDTRTSGAGELDEGEAFIPSEIEQLNVISHQVPPKSSESFPRYRSIQIALRPPCTFPLWATFIAVMALEGRLNSVEVLCESLAWSTPSTTASGVDWWYLRPFTDIPALASETHNHTICAKQQKHTYAYSAAARTLKSQSARYNAPSSFLDLLSYLSTRTRT</sequence>
<keyword evidence="3" id="KW-1185">Reference proteome</keyword>
<dbReference type="EMBL" id="MU155563">
    <property type="protein sequence ID" value="KAF9472216.1"/>
    <property type="molecule type" value="Genomic_DNA"/>
</dbReference>
<name>A0A9P5YQQ6_9AGAR</name>
<accession>A0A9P5YQQ6</accession>
<proteinExistence type="predicted"/>
<evidence type="ECO:0000313" key="3">
    <source>
        <dbReference type="Proteomes" id="UP000807469"/>
    </source>
</evidence>
<dbReference type="AlphaFoldDB" id="A0A9P5YQQ6"/>